<dbReference type="InterPro" id="IPR029045">
    <property type="entry name" value="ClpP/crotonase-like_dom_sf"/>
</dbReference>
<dbReference type="PANTHER" id="PTHR43602">
    <property type="match status" value="1"/>
</dbReference>
<comment type="function">
    <text evidence="6">May play a role in fatty acid biosynthesis and insulin sensitivity.</text>
</comment>
<dbReference type="GO" id="GO:0005739">
    <property type="term" value="C:mitochondrion"/>
    <property type="evidence" value="ECO:0007669"/>
    <property type="project" value="UniProtKB-SubCell"/>
</dbReference>
<dbReference type="EMBL" id="CAJGYM010000045">
    <property type="protein sequence ID" value="CAD6194523.1"/>
    <property type="molecule type" value="Genomic_DNA"/>
</dbReference>
<dbReference type="AlphaFoldDB" id="A0A8S1HDH4"/>
<evidence type="ECO:0000313" key="9">
    <source>
        <dbReference type="Proteomes" id="UP000835052"/>
    </source>
</evidence>
<keyword evidence="9" id="KW-1185">Reference proteome</keyword>
<dbReference type="Gene3D" id="3.90.226.10">
    <property type="entry name" value="2-enoyl-CoA Hydratase, Chain A, domain 1"/>
    <property type="match status" value="1"/>
</dbReference>
<reference evidence="8" key="1">
    <citation type="submission" date="2020-10" db="EMBL/GenBank/DDBJ databases">
        <authorList>
            <person name="Kikuchi T."/>
        </authorList>
    </citation>
    <scope>NUCLEOTIDE SEQUENCE</scope>
    <source>
        <strain evidence="8">NKZ352</strain>
    </source>
</reference>
<evidence type="ECO:0000313" key="8">
    <source>
        <dbReference type="EMBL" id="CAD6194523.1"/>
    </source>
</evidence>
<dbReference type="Proteomes" id="UP000835052">
    <property type="component" value="Unassembled WGS sequence"/>
</dbReference>
<organism evidence="8 9">
    <name type="scientific">Caenorhabditis auriculariae</name>
    <dbReference type="NCBI Taxonomy" id="2777116"/>
    <lineage>
        <taxon>Eukaryota</taxon>
        <taxon>Metazoa</taxon>
        <taxon>Ecdysozoa</taxon>
        <taxon>Nematoda</taxon>
        <taxon>Chromadorea</taxon>
        <taxon>Rhabditida</taxon>
        <taxon>Rhabditina</taxon>
        <taxon>Rhabditomorpha</taxon>
        <taxon>Rhabditoidea</taxon>
        <taxon>Rhabditidae</taxon>
        <taxon>Peloderinae</taxon>
        <taxon>Caenorhabditis</taxon>
    </lineage>
</organism>
<dbReference type="GO" id="GO:0016836">
    <property type="term" value="F:hydro-lyase activity"/>
    <property type="evidence" value="ECO:0007669"/>
    <property type="project" value="TreeGrafter"/>
</dbReference>
<sequence>MWKILARSLSSQTPKSLIERELYQGNSVVRLILNDGKVNALSLAMVNELHDELCAINKIDKVRSVIIAHHGPAFSAGHQIKELTTASGSGTHNKIFERCGDMMMLIQKMKVPVIAEVNGTAAAAGCQLVAACDLVVAGNSSKFLVPGQKIAVPRKVALDMLLTGEPIDAQAALRAGLVSRLVEDCQVKFEALKVAERIGAHSRSVTALGKAFFYAQVELNTADAYRYGAKVMAGNLKMQDCQEGIDAFLTKRHPEFTGSEALVKDSNSKE</sequence>
<evidence type="ECO:0000256" key="2">
    <source>
        <dbReference type="ARBA" id="ARBA00022832"/>
    </source>
</evidence>
<proteinExistence type="predicted"/>
<dbReference type="InterPro" id="IPR001753">
    <property type="entry name" value="Enoyl-CoA_hydra/iso"/>
</dbReference>
<dbReference type="InterPro" id="IPR014748">
    <property type="entry name" value="Enoyl-CoA_hydra_C"/>
</dbReference>
<evidence type="ECO:0000256" key="6">
    <source>
        <dbReference type="ARBA" id="ARBA00037410"/>
    </source>
</evidence>
<keyword evidence="4" id="KW-0443">Lipid metabolism</keyword>
<dbReference type="OrthoDB" id="2139957at2759"/>
<comment type="subcellular location">
    <subcellularLocation>
        <location evidence="1">Mitochondrion</location>
    </subcellularLocation>
</comment>
<evidence type="ECO:0000256" key="3">
    <source>
        <dbReference type="ARBA" id="ARBA00022946"/>
    </source>
</evidence>
<evidence type="ECO:0000256" key="4">
    <source>
        <dbReference type="ARBA" id="ARBA00023098"/>
    </source>
</evidence>
<accession>A0A8S1HDH4</accession>
<protein>
    <recommendedName>
        <fullName evidence="7">Enoyl-CoA hydratase domain-containing protein 3, mitochondrial</fullName>
    </recommendedName>
</protein>
<keyword evidence="5" id="KW-0496">Mitochondrion</keyword>
<dbReference type="GO" id="GO:0006631">
    <property type="term" value="P:fatty acid metabolic process"/>
    <property type="evidence" value="ECO:0007669"/>
    <property type="project" value="UniProtKB-KW"/>
</dbReference>
<keyword evidence="2" id="KW-0276">Fatty acid metabolism</keyword>
<dbReference type="Pfam" id="PF00378">
    <property type="entry name" value="ECH_1"/>
    <property type="match status" value="1"/>
</dbReference>
<evidence type="ECO:0000256" key="5">
    <source>
        <dbReference type="ARBA" id="ARBA00023128"/>
    </source>
</evidence>
<dbReference type="PANTHER" id="PTHR43602:SF1">
    <property type="entry name" value="ENOYL-COA HYDRATASE DOMAIN-CONTAINING PROTEIN 3, MITOCHONDRIAL"/>
    <property type="match status" value="1"/>
</dbReference>
<evidence type="ECO:0000256" key="1">
    <source>
        <dbReference type="ARBA" id="ARBA00004173"/>
    </source>
</evidence>
<dbReference type="InterPro" id="IPR052377">
    <property type="entry name" value="Mitochondrial_ECH-domain"/>
</dbReference>
<comment type="caution">
    <text evidence="8">The sequence shown here is derived from an EMBL/GenBank/DDBJ whole genome shotgun (WGS) entry which is preliminary data.</text>
</comment>
<name>A0A8S1HDH4_9PELO</name>
<dbReference type="Gene3D" id="1.10.12.10">
    <property type="entry name" value="Lyase 2-enoyl-coa Hydratase, Chain A, domain 2"/>
    <property type="match status" value="1"/>
</dbReference>
<gene>
    <name evidence="8" type="ORF">CAUJ_LOCUS10442</name>
</gene>
<evidence type="ECO:0000256" key="7">
    <source>
        <dbReference type="ARBA" id="ARBA00040545"/>
    </source>
</evidence>
<dbReference type="CDD" id="cd06558">
    <property type="entry name" value="crotonase-like"/>
    <property type="match status" value="1"/>
</dbReference>
<keyword evidence="3" id="KW-0809">Transit peptide</keyword>
<dbReference type="SUPFAM" id="SSF52096">
    <property type="entry name" value="ClpP/crotonase"/>
    <property type="match status" value="1"/>
</dbReference>